<feature type="transmembrane region" description="Helical" evidence="6">
    <location>
        <begin position="450"/>
        <end position="471"/>
    </location>
</feature>
<comment type="caution">
    <text evidence="7">The sequence shown here is derived from an EMBL/GenBank/DDBJ whole genome shotgun (WGS) entry which is preliminary data.</text>
</comment>
<reference evidence="7" key="1">
    <citation type="submission" date="2023-07" db="EMBL/GenBank/DDBJ databases">
        <title>draft genome sequence of fig (Ficus carica).</title>
        <authorList>
            <person name="Takahashi T."/>
            <person name="Nishimura K."/>
        </authorList>
    </citation>
    <scope>NUCLEOTIDE SEQUENCE</scope>
</reference>
<feature type="transmembrane region" description="Helical" evidence="6">
    <location>
        <begin position="420"/>
        <end position="444"/>
    </location>
</feature>
<evidence type="ECO:0000256" key="5">
    <source>
        <dbReference type="ARBA" id="ARBA00023136"/>
    </source>
</evidence>
<organism evidence="7 8">
    <name type="scientific">Ficus carica</name>
    <name type="common">Common fig</name>
    <dbReference type="NCBI Taxonomy" id="3494"/>
    <lineage>
        <taxon>Eukaryota</taxon>
        <taxon>Viridiplantae</taxon>
        <taxon>Streptophyta</taxon>
        <taxon>Embryophyta</taxon>
        <taxon>Tracheophyta</taxon>
        <taxon>Spermatophyta</taxon>
        <taxon>Magnoliopsida</taxon>
        <taxon>eudicotyledons</taxon>
        <taxon>Gunneridae</taxon>
        <taxon>Pentapetalae</taxon>
        <taxon>rosids</taxon>
        <taxon>fabids</taxon>
        <taxon>Rosales</taxon>
        <taxon>Moraceae</taxon>
        <taxon>Ficeae</taxon>
        <taxon>Ficus</taxon>
    </lineage>
</organism>
<dbReference type="GO" id="GO:1990961">
    <property type="term" value="P:xenobiotic detoxification by transmembrane export across the plasma membrane"/>
    <property type="evidence" value="ECO:0007669"/>
    <property type="project" value="InterPro"/>
</dbReference>
<dbReference type="PANTHER" id="PTHR11206">
    <property type="entry name" value="MULTIDRUG RESISTANCE PROTEIN"/>
    <property type="match status" value="1"/>
</dbReference>
<keyword evidence="5 6" id="KW-0472">Membrane</keyword>
<evidence type="ECO:0000256" key="1">
    <source>
        <dbReference type="ARBA" id="ARBA00004141"/>
    </source>
</evidence>
<keyword evidence="3 6" id="KW-0812">Transmembrane</keyword>
<evidence type="ECO:0000256" key="6">
    <source>
        <dbReference type="RuleBase" id="RU004914"/>
    </source>
</evidence>
<dbReference type="NCBIfam" id="TIGR00797">
    <property type="entry name" value="matE"/>
    <property type="match status" value="1"/>
</dbReference>
<feature type="transmembrane region" description="Helical" evidence="6">
    <location>
        <begin position="347"/>
        <end position="370"/>
    </location>
</feature>
<feature type="transmembrane region" description="Helical" evidence="6">
    <location>
        <begin position="229"/>
        <end position="246"/>
    </location>
</feature>
<dbReference type="GO" id="GO:0016020">
    <property type="term" value="C:membrane"/>
    <property type="evidence" value="ECO:0007669"/>
    <property type="project" value="UniProtKB-SubCell"/>
</dbReference>
<dbReference type="InterPro" id="IPR002528">
    <property type="entry name" value="MATE_fam"/>
</dbReference>
<dbReference type="InterPro" id="IPR045069">
    <property type="entry name" value="MATE_euk"/>
</dbReference>
<feature type="transmembrane region" description="Helical" evidence="6">
    <location>
        <begin position="168"/>
        <end position="188"/>
    </location>
</feature>
<dbReference type="Proteomes" id="UP001187192">
    <property type="component" value="Unassembled WGS sequence"/>
</dbReference>
<evidence type="ECO:0000256" key="3">
    <source>
        <dbReference type="ARBA" id="ARBA00022692"/>
    </source>
</evidence>
<protein>
    <recommendedName>
        <fullName evidence="6">Protein DETOXIFICATION</fullName>
    </recommendedName>
    <alternativeName>
        <fullName evidence="6">Multidrug and toxic compound extrusion protein</fullName>
    </alternativeName>
</protein>
<feature type="transmembrane region" description="Helical" evidence="6">
    <location>
        <begin position="267"/>
        <end position="286"/>
    </location>
</feature>
<feature type="transmembrane region" description="Helical" evidence="6">
    <location>
        <begin position="131"/>
        <end position="148"/>
    </location>
</feature>
<evidence type="ECO:0000256" key="4">
    <source>
        <dbReference type="ARBA" id="ARBA00022989"/>
    </source>
</evidence>
<dbReference type="GO" id="GO:0015297">
    <property type="term" value="F:antiporter activity"/>
    <property type="evidence" value="ECO:0007669"/>
    <property type="project" value="InterPro"/>
</dbReference>
<dbReference type="Pfam" id="PF01554">
    <property type="entry name" value="MatE"/>
    <property type="match status" value="2"/>
</dbReference>
<proteinExistence type="inferred from homology"/>
<accession>A0AA88A5Z1</accession>
<feature type="transmembrane region" description="Helical" evidence="6">
    <location>
        <begin position="87"/>
        <end position="110"/>
    </location>
</feature>
<sequence>MARESRKKPSLRTPLIQACEENGINNGSDDRAEKRIERRKEIVEEVKKQIWLAGPLIGVSVLQYSLQMISVMFVGHLGELSLSGASMATSFAAVTGFSFLIGMASALETLAGQSYGAKQYHMLGIHTQRSMFVLLLVSVPLAVIWANTEPILLAVGQDAAIAAEAGRYARLMIPSIFAYGLLQCLVKFLQTQNIVFPMVVCSGIATLLHILLCWVLVFKSGLGSRGAAVANSISYWINVLLFYLYVKFSSSCAKTWTGFSKEAFENILSFVRLAIPSAVMVCLEMWSFEMVVLLSGLLPNPKLETSVLSISLNTASTVWMIPFGLSCAVSTRVSNELGAGRPEAARLAVWVAVVMTITEAVLVGLVLILIRNIWGCAYSNEVEVEKYVATMMPILAVSHFLEGLQCVLSGNARGCGWQKIGAFVNLGSYYIVGIPSAIVFAFVFHIGGKGLWLGIICALVVQSLSLLFITINTKWEQQANKAKERVYSSVVPVDAVS</sequence>
<dbReference type="CDD" id="cd13132">
    <property type="entry name" value="MATE_eukaryotic"/>
    <property type="match status" value="1"/>
</dbReference>
<dbReference type="GO" id="GO:0042910">
    <property type="term" value="F:xenobiotic transmembrane transporter activity"/>
    <property type="evidence" value="ECO:0007669"/>
    <property type="project" value="InterPro"/>
</dbReference>
<keyword evidence="4 6" id="KW-1133">Transmembrane helix</keyword>
<dbReference type="EMBL" id="BTGU01000022">
    <property type="protein sequence ID" value="GMN46325.1"/>
    <property type="molecule type" value="Genomic_DNA"/>
</dbReference>
<feature type="transmembrane region" description="Helical" evidence="6">
    <location>
        <begin position="195"/>
        <end position="217"/>
    </location>
</feature>
<comment type="subcellular location">
    <subcellularLocation>
        <location evidence="1">Membrane</location>
        <topology evidence="1">Multi-pass membrane protein</topology>
    </subcellularLocation>
</comment>
<gene>
    <name evidence="7" type="ORF">TIFTF001_015499</name>
</gene>
<feature type="transmembrane region" description="Helical" evidence="6">
    <location>
        <begin position="50"/>
        <end position="75"/>
    </location>
</feature>
<evidence type="ECO:0000256" key="2">
    <source>
        <dbReference type="ARBA" id="ARBA00010199"/>
    </source>
</evidence>
<name>A0AA88A5Z1_FICCA</name>
<evidence type="ECO:0000313" key="7">
    <source>
        <dbReference type="EMBL" id="GMN46325.1"/>
    </source>
</evidence>
<evidence type="ECO:0000313" key="8">
    <source>
        <dbReference type="Proteomes" id="UP001187192"/>
    </source>
</evidence>
<keyword evidence="8" id="KW-1185">Reference proteome</keyword>
<comment type="similarity">
    <text evidence="2 6">Belongs to the multi antimicrobial extrusion (MATE) (TC 2.A.66.1) family.</text>
</comment>
<dbReference type="AlphaFoldDB" id="A0AA88A5Z1"/>